<gene>
    <name evidence="2" type="ORF">UW74_C0056G0003</name>
</gene>
<dbReference type="Proteomes" id="UP000034889">
    <property type="component" value="Unassembled WGS sequence"/>
</dbReference>
<organism evidence="2 3">
    <name type="scientific">Candidatus Giovannonibacteria bacterium GW2011_GWC2_44_8</name>
    <dbReference type="NCBI Taxonomy" id="1618657"/>
    <lineage>
        <taxon>Bacteria</taxon>
        <taxon>Candidatus Giovannoniibacteriota</taxon>
    </lineage>
</organism>
<evidence type="ECO:0000313" key="2">
    <source>
        <dbReference type="EMBL" id="KKT76856.1"/>
    </source>
</evidence>
<reference evidence="2 3" key="1">
    <citation type="journal article" date="2015" name="Nature">
        <title>rRNA introns, odd ribosomes, and small enigmatic genomes across a large radiation of phyla.</title>
        <authorList>
            <person name="Brown C.T."/>
            <person name="Hug L.A."/>
            <person name="Thomas B.C."/>
            <person name="Sharon I."/>
            <person name="Castelle C.J."/>
            <person name="Singh A."/>
            <person name="Wilkins M.J."/>
            <person name="Williams K.H."/>
            <person name="Banfield J.F."/>
        </authorList>
    </citation>
    <scope>NUCLEOTIDE SEQUENCE [LARGE SCALE GENOMIC DNA]</scope>
</reference>
<name>A0A0G1JYY3_9BACT</name>
<dbReference type="EMBL" id="LCJM01000056">
    <property type="protein sequence ID" value="KKT76856.1"/>
    <property type="molecule type" value="Genomic_DNA"/>
</dbReference>
<protein>
    <submittedName>
        <fullName evidence="2">Uncharacterized protein</fullName>
    </submittedName>
</protein>
<dbReference type="AlphaFoldDB" id="A0A0G1JYY3"/>
<comment type="caution">
    <text evidence="2">The sequence shown here is derived from an EMBL/GenBank/DDBJ whole genome shotgun (WGS) entry which is preliminary data.</text>
</comment>
<feature type="region of interest" description="Disordered" evidence="1">
    <location>
        <begin position="1"/>
        <end position="32"/>
    </location>
</feature>
<feature type="compositionally biased region" description="Polar residues" evidence="1">
    <location>
        <begin position="1"/>
        <end position="28"/>
    </location>
</feature>
<sequence>MSVSKPVQTSAPTKESSTLKNPAPQSFQLEADPPLAENVSALPIPKPDLRALSEVKPLPDAVTPFFENINKAIEKVEKSLAPDNIPNQNTPTATVTSAGIILSLTKDQFHFLYPDNFIVGLIDAQTSFIKEYNPGYEPIVKIETDAQVRFIEEKIVATFLSTNVITKEKAEQFITTIRFTLPELQLIDLQNYSYNYKSSPFSKSLSALLGRKTESSQKALKELFLTSFMEKLTNALAHKAQAAVCGYCYSLPLCFQLGASTPALPGPELWYPSCYCTGCLSWAGCLSANTGKAAIYDPTTGICGVGL</sequence>
<accession>A0A0G1JYY3</accession>
<evidence type="ECO:0000313" key="3">
    <source>
        <dbReference type="Proteomes" id="UP000034889"/>
    </source>
</evidence>
<proteinExistence type="predicted"/>
<evidence type="ECO:0000256" key="1">
    <source>
        <dbReference type="SAM" id="MobiDB-lite"/>
    </source>
</evidence>